<dbReference type="Proteomes" id="UP000298390">
    <property type="component" value="Unassembled WGS sequence"/>
</dbReference>
<evidence type="ECO:0000259" key="3">
    <source>
        <dbReference type="PROSITE" id="PS50213"/>
    </source>
</evidence>
<comment type="caution">
    <text evidence="4">The sequence shown here is derived from an EMBL/GenBank/DDBJ whole genome shotgun (WGS) entry which is preliminary data.</text>
</comment>
<proteinExistence type="predicted"/>
<dbReference type="InterPro" id="IPR040200">
    <property type="entry name" value="Mug57-like"/>
</dbReference>
<dbReference type="AlphaFoldDB" id="A0A4Y9Z015"/>
<dbReference type="InterPro" id="IPR000782">
    <property type="entry name" value="FAS1_domain"/>
</dbReference>
<dbReference type="SUPFAM" id="SSF82153">
    <property type="entry name" value="FAS1 domain"/>
    <property type="match status" value="1"/>
</dbReference>
<feature type="chain" id="PRO_5021292245" description="FAS1 domain-containing protein" evidence="2">
    <location>
        <begin position="18"/>
        <end position="199"/>
    </location>
</feature>
<sequence length="199" mass="21758">MRLFALSSLALPILAFASLDDQTAMSGSILDESAPYTPQTNSQPTLADLLTIESSASIYYSYARETELSTLFGDESAHLTLLVPTNKAVMALARKPHEGPAPVKDGAIISEAEFDALSKENVVRWVSAHIIPQSPISVTSSQPYHTMLQEKNVTFTQVDSDESKPDWSRVRLNDDVRLIDMTEASNGVLYIIDGTVKLD</sequence>
<reference evidence="4 5" key="1">
    <citation type="submission" date="2019-01" db="EMBL/GenBank/DDBJ databases">
        <title>Genome sequencing of the rare red list fungi Fomitopsis rosea.</title>
        <authorList>
            <person name="Buettner E."/>
            <person name="Kellner H."/>
        </authorList>
    </citation>
    <scope>NUCLEOTIDE SEQUENCE [LARGE SCALE GENOMIC DNA]</scope>
    <source>
        <strain evidence="4 5">DSM 105464</strain>
    </source>
</reference>
<dbReference type="PANTHER" id="PTHR28156">
    <property type="entry name" value="FAS1 DOMAIN-CONTAINING PROTEIN YDR262W"/>
    <property type="match status" value="1"/>
</dbReference>
<dbReference type="STRING" id="34475.A0A4Y9Z015"/>
<dbReference type="Pfam" id="PF02469">
    <property type="entry name" value="Fasciclin"/>
    <property type="match status" value="1"/>
</dbReference>
<keyword evidence="1 2" id="KW-0732">Signal</keyword>
<dbReference type="InterPro" id="IPR036378">
    <property type="entry name" value="FAS1_dom_sf"/>
</dbReference>
<dbReference type="EMBL" id="SEKV01000041">
    <property type="protein sequence ID" value="TFY67964.1"/>
    <property type="molecule type" value="Genomic_DNA"/>
</dbReference>
<dbReference type="PROSITE" id="PS50213">
    <property type="entry name" value="FAS1"/>
    <property type="match status" value="1"/>
</dbReference>
<evidence type="ECO:0000313" key="4">
    <source>
        <dbReference type="EMBL" id="TFY67964.1"/>
    </source>
</evidence>
<feature type="domain" description="FAS1" evidence="3">
    <location>
        <begin position="43"/>
        <end position="196"/>
    </location>
</feature>
<organism evidence="4 5">
    <name type="scientific">Rhodofomes roseus</name>
    <dbReference type="NCBI Taxonomy" id="34475"/>
    <lineage>
        <taxon>Eukaryota</taxon>
        <taxon>Fungi</taxon>
        <taxon>Dikarya</taxon>
        <taxon>Basidiomycota</taxon>
        <taxon>Agaricomycotina</taxon>
        <taxon>Agaricomycetes</taxon>
        <taxon>Polyporales</taxon>
        <taxon>Rhodofomes</taxon>
    </lineage>
</organism>
<evidence type="ECO:0000256" key="1">
    <source>
        <dbReference type="ARBA" id="ARBA00022729"/>
    </source>
</evidence>
<dbReference type="Gene3D" id="2.30.180.10">
    <property type="entry name" value="FAS1 domain"/>
    <property type="match status" value="1"/>
</dbReference>
<dbReference type="PANTHER" id="PTHR28156:SF1">
    <property type="entry name" value="FAS1 DOMAIN-CONTAINING PROTEIN YDR262W"/>
    <property type="match status" value="1"/>
</dbReference>
<evidence type="ECO:0000256" key="2">
    <source>
        <dbReference type="SAM" id="SignalP"/>
    </source>
</evidence>
<protein>
    <recommendedName>
        <fullName evidence="3">FAS1 domain-containing protein</fullName>
    </recommendedName>
</protein>
<accession>A0A4Y9Z015</accession>
<feature type="signal peptide" evidence="2">
    <location>
        <begin position="1"/>
        <end position="17"/>
    </location>
</feature>
<evidence type="ECO:0000313" key="5">
    <source>
        <dbReference type="Proteomes" id="UP000298390"/>
    </source>
</evidence>
<name>A0A4Y9Z015_9APHY</name>
<gene>
    <name evidence="4" type="ORF">EVJ58_g1298</name>
</gene>